<keyword evidence="4" id="KW-1133">Transmembrane helix</keyword>
<dbReference type="AlphaFoldDB" id="A0AAY4ES69"/>
<dbReference type="SUPFAM" id="SSF57603">
    <property type="entry name" value="FnI-like domain"/>
    <property type="match status" value="1"/>
</dbReference>
<evidence type="ECO:0000256" key="4">
    <source>
        <dbReference type="SAM" id="Phobius"/>
    </source>
</evidence>
<dbReference type="Pfam" id="PF08742">
    <property type="entry name" value="C8"/>
    <property type="match status" value="1"/>
</dbReference>
<keyword evidence="4" id="KW-0812">Transmembrane</keyword>
<dbReference type="PROSITE" id="PS50184">
    <property type="entry name" value="VWFC_2"/>
    <property type="match status" value="1"/>
</dbReference>
<keyword evidence="1" id="KW-0677">Repeat</keyword>
<dbReference type="InterPro" id="IPR001846">
    <property type="entry name" value="VWF_type-D"/>
</dbReference>
<protein>
    <recommendedName>
        <fullName evidence="9">Mucin 5f</fullName>
    </recommendedName>
</protein>
<dbReference type="PANTHER" id="PTHR11339">
    <property type="entry name" value="EXTRACELLULAR MATRIX GLYCOPROTEIN RELATED"/>
    <property type="match status" value="1"/>
</dbReference>
<dbReference type="SMART" id="SM00832">
    <property type="entry name" value="C8"/>
    <property type="match status" value="1"/>
</dbReference>
<keyword evidence="8" id="KW-1185">Reference proteome</keyword>
<dbReference type="InterPro" id="IPR014853">
    <property type="entry name" value="VWF/SSPO/ZAN-like_Cys-rich_dom"/>
</dbReference>
<dbReference type="SMART" id="SM00214">
    <property type="entry name" value="VWC"/>
    <property type="match status" value="3"/>
</dbReference>
<dbReference type="InterPro" id="IPR001007">
    <property type="entry name" value="VWF_dom"/>
</dbReference>
<dbReference type="InterPro" id="IPR036084">
    <property type="entry name" value="Ser_inhib-like_sf"/>
</dbReference>
<dbReference type="Pfam" id="PF00094">
    <property type="entry name" value="VWD"/>
    <property type="match status" value="1"/>
</dbReference>
<accession>A0AAY4ES69</accession>
<dbReference type="Proteomes" id="UP000694580">
    <property type="component" value="Chromosome 16"/>
</dbReference>
<evidence type="ECO:0000259" key="6">
    <source>
        <dbReference type="PROSITE" id="PS51233"/>
    </source>
</evidence>
<feature type="domain" description="VWFC" evidence="5">
    <location>
        <begin position="456"/>
        <end position="523"/>
    </location>
</feature>
<evidence type="ECO:0000256" key="3">
    <source>
        <dbReference type="ARBA" id="ARBA00023180"/>
    </source>
</evidence>
<keyword evidence="3" id="KW-0325">Glycoprotein</keyword>
<evidence type="ECO:0000256" key="2">
    <source>
        <dbReference type="ARBA" id="ARBA00023157"/>
    </source>
</evidence>
<evidence type="ECO:0000313" key="7">
    <source>
        <dbReference type="Ensembl" id="ENSDCDP00010060079.1"/>
    </source>
</evidence>
<feature type="transmembrane region" description="Helical" evidence="4">
    <location>
        <begin position="541"/>
        <end position="560"/>
    </location>
</feature>
<keyword evidence="4" id="KW-0472">Membrane</keyword>
<dbReference type="SUPFAM" id="SSF57567">
    <property type="entry name" value="Serine protease inhibitors"/>
    <property type="match status" value="1"/>
</dbReference>
<dbReference type="PROSITE" id="PS51233">
    <property type="entry name" value="VWFD"/>
    <property type="match status" value="1"/>
</dbReference>
<keyword evidence="2" id="KW-1015">Disulfide bond</keyword>
<reference evidence="7" key="2">
    <citation type="submission" date="2025-08" db="UniProtKB">
        <authorList>
            <consortium name="Ensembl"/>
        </authorList>
    </citation>
    <scope>IDENTIFICATION</scope>
</reference>
<dbReference type="SMART" id="SM00216">
    <property type="entry name" value="VWD"/>
    <property type="match status" value="1"/>
</dbReference>
<evidence type="ECO:0008006" key="9">
    <source>
        <dbReference type="Google" id="ProtNLM"/>
    </source>
</evidence>
<proteinExistence type="predicted"/>
<sequence length="561" mass="62641">PDCNNLSPPRKHGESWNSPTHNCTIDTCVNGTVTQSPKQCSHETPPKCENNFPAVKVLDETGCCYKYECQCRCFGFGDPHYVTFDGTYYSFQGNCSYILVKEIIPKYNFSVVIDNVYCDAPDGLSCPQSLTVYYNSYVIFMTQKLSDGIVTNLVYVNHKRIFPAYQNKDFRITDNGIETLLVIPAIDAQVMFTGLMFNIELPWSKFHGNTEGQCGTCDNNRKDDCRLPNGTIDSSCSDMANHWPAHDNSSHCTPPPTPPNPPPGCNPDICKIIKSKTFEECHKVVPYEPYVEACKYDVCLMNTTTIGCTSLKTYADECAMQGVCIEWRSASHGACEFRCKEPKEYKSCGPQIESTCDERYNLKFIKDVSLFSPMENMIWEGCYCPPGTTLLSHSSDANATWSSDCDICTCDPDTLTIICDHLTCPTQSPVKCDQDGQVKVTETVDCCERTKCMPKPICLFNNTEYLPGQSVPMKTCEKCVCSDKLDPQNKLHAIECEPVHCDTNCPVGFAPQPVDGQCCGNCVQTSCVAVYSGSITHSIPVSMLFLCYFYIFIETFFITLI</sequence>
<dbReference type="Gene3D" id="2.10.25.10">
    <property type="entry name" value="Laminin"/>
    <property type="match status" value="1"/>
</dbReference>
<dbReference type="PROSITE" id="PS01208">
    <property type="entry name" value="VWFC_1"/>
    <property type="match status" value="1"/>
</dbReference>
<name>A0AAY4ES69_9TELE</name>
<dbReference type="Ensembl" id="ENSDCDT00010070814.1">
    <property type="protein sequence ID" value="ENSDCDP00010060079.1"/>
    <property type="gene ID" value="ENSDCDG00010033465.1"/>
</dbReference>
<evidence type="ECO:0000256" key="1">
    <source>
        <dbReference type="ARBA" id="ARBA00022737"/>
    </source>
</evidence>
<evidence type="ECO:0000259" key="5">
    <source>
        <dbReference type="PROSITE" id="PS50184"/>
    </source>
</evidence>
<evidence type="ECO:0000313" key="8">
    <source>
        <dbReference type="Proteomes" id="UP000694580"/>
    </source>
</evidence>
<feature type="domain" description="VWFD" evidence="6">
    <location>
        <begin position="71"/>
        <end position="253"/>
    </location>
</feature>
<dbReference type="GeneTree" id="ENSGT00940000163235"/>
<reference evidence="7" key="3">
    <citation type="submission" date="2025-09" db="UniProtKB">
        <authorList>
            <consortium name="Ensembl"/>
        </authorList>
    </citation>
    <scope>IDENTIFICATION</scope>
</reference>
<dbReference type="PANTHER" id="PTHR11339:SF384">
    <property type="entry name" value="MUCIN-2"/>
    <property type="match status" value="1"/>
</dbReference>
<reference evidence="7 8" key="1">
    <citation type="submission" date="2020-06" db="EMBL/GenBank/DDBJ databases">
        <authorList>
            <consortium name="Wellcome Sanger Institute Data Sharing"/>
        </authorList>
    </citation>
    <scope>NUCLEOTIDE SEQUENCE [LARGE SCALE GENOMIC DNA]</scope>
</reference>
<dbReference type="InterPro" id="IPR050780">
    <property type="entry name" value="Mucin_vWF_Thrombospondin_sf"/>
</dbReference>
<organism evidence="7 8">
    <name type="scientific">Denticeps clupeoides</name>
    <name type="common">denticle herring</name>
    <dbReference type="NCBI Taxonomy" id="299321"/>
    <lineage>
        <taxon>Eukaryota</taxon>
        <taxon>Metazoa</taxon>
        <taxon>Chordata</taxon>
        <taxon>Craniata</taxon>
        <taxon>Vertebrata</taxon>
        <taxon>Euteleostomi</taxon>
        <taxon>Actinopterygii</taxon>
        <taxon>Neopterygii</taxon>
        <taxon>Teleostei</taxon>
        <taxon>Clupei</taxon>
        <taxon>Clupeiformes</taxon>
        <taxon>Denticipitoidei</taxon>
        <taxon>Denticipitidae</taxon>
        <taxon>Denticeps</taxon>
    </lineage>
</organism>